<sequence length="314" mass="34079">MESKSGRAAIGLLALVCAATFALASESVAKSKAQPAPTPYATPHGTKRVEKESKVWKGEKDGKPGYWFQFVNTSFEWQAYVEVVALYRRVTDNWVSDLKSKYLEASRSDKAADVRKVAEKTGYDKLLKYVEGDARSAKRQADSIGIVLLDKNTGEIVCTIPVKNADDASFWMNDAMKGERSVTLKSGAKQDVKLSGYIWHASPIILDLGRLGRPDLLAGPDWGLLPGSKLASAAVRDFDLDGPGDEEQGLVAVRACGQLLGVEFRAHCSGYRTNVRGDCKCVALEIPGEPQVVDGRGKAAVRKLSSGCRARRRG</sequence>
<proteinExistence type="predicted"/>
<accession>A0A937X442</accession>
<evidence type="ECO:0000313" key="3">
    <source>
        <dbReference type="EMBL" id="MBM3274000.1"/>
    </source>
</evidence>
<feature type="chain" id="PRO_5038025671" evidence="2">
    <location>
        <begin position="25"/>
        <end position="314"/>
    </location>
</feature>
<dbReference type="AlphaFoldDB" id="A0A937X442"/>
<dbReference type="Proteomes" id="UP000703893">
    <property type="component" value="Unassembled WGS sequence"/>
</dbReference>
<feature type="signal peptide" evidence="2">
    <location>
        <begin position="1"/>
        <end position="24"/>
    </location>
</feature>
<reference evidence="3 4" key="1">
    <citation type="submission" date="2019-03" db="EMBL/GenBank/DDBJ databases">
        <title>Lake Tanganyika Metagenome-Assembled Genomes (MAGs).</title>
        <authorList>
            <person name="Tran P."/>
        </authorList>
    </citation>
    <scope>NUCLEOTIDE SEQUENCE [LARGE SCALE GENOMIC DNA]</scope>
    <source>
        <strain evidence="3">K_DeepCast_65m_m2_236</strain>
    </source>
</reference>
<name>A0A937X442_9BACT</name>
<comment type="caution">
    <text evidence="3">The sequence shown here is derived from an EMBL/GenBank/DDBJ whole genome shotgun (WGS) entry which is preliminary data.</text>
</comment>
<dbReference type="EMBL" id="VGJX01000096">
    <property type="protein sequence ID" value="MBM3274000.1"/>
    <property type="molecule type" value="Genomic_DNA"/>
</dbReference>
<protein>
    <submittedName>
        <fullName evidence="3">Uncharacterized protein</fullName>
    </submittedName>
</protein>
<gene>
    <name evidence="3" type="ORF">FJZ00_02520</name>
</gene>
<organism evidence="3 4">
    <name type="scientific">Candidatus Tanganyikabacteria bacterium</name>
    <dbReference type="NCBI Taxonomy" id="2961651"/>
    <lineage>
        <taxon>Bacteria</taxon>
        <taxon>Bacillati</taxon>
        <taxon>Candidatus Sericytochromatia</taxon>
        <taxon>Candidatus Tanganyikabacteria</taxon>
    </lineage>
</organism>
<keyword evidence="2" id="KW-0732">Signal</keyword>
<feature type="region of interest" description="Disordered" evidence="1">
    <location>
        <begin position="32"/>
        <end position="55"/>
    </location>
</feature>
<evidence type="ECO:0000256" key="2">
    <source>
        <dbReference type="SAM" id="SignalP"/>
    </source>
</evidence>
<evidence type="ECO:0000313" key="4">
    <source>
        <dbReference type="Proteomes" id="UP000703893"/>
    </source>
</evidence>
<evidence type="ECO:0000256" key="1">
    <source>
        <dbReference type="SAM" id="MobiDB-lite"/>
    </source>
</evidence>